<dbReference type="AlphaFoldDB" id="A0A401ZD50"/>
<evidence type="ECO:0000313" key="2">
    <source>
        <dbReference type="EMBL" id="GCE04775.1"/>
    </source>
</evidence>
<keyword evidence="1" id="KW-0812">Transmembrane</keyword>
<keyword evidence="3" id="KW-1185">Reference proteome</keyword>
<feature type="transmembrane region" description="Helical" evidence="1">
    <location>
        <begin position="7"/>
        <end position="27"/>
    </location>
</feature>
<feature type="transmembrane region" description="Helical" evidence="1">
    <location>
        <begin position="33"/>
        <end position="55"/>
    </location>
</feature>
<accession>A0A401ZD50</accession>
<reference evidence="3" key="1">
    <citation type="submission" date="2018-12" db="EMBL/GenBank/DDBJ databases">
        <title>Tengunoibacter tsumagoiensis gen. nov., sp. nov., Dictyobacter kobayashii sp. nov., D. alpinus sp. nov., and D. joshuensis sp. nov. and description of Dictyobacteraceae fam. nov. within the order Ktedonobacterales isolated from Tengu-no-mugimeshi.</title>
        <authorList>
            <person name="Wang C.M."/>
            <person name="Zheng Y."/>
            <person name="Sakai Y."/>
            <person name="Toyoda A."/>
            <person name="Minakuchi Y."/>
            <person name="Abe K."/>
            <person name="Yokota A."/>
            <person name="Yabe S."/>
        </authorList>
    </citation>
    <scope>NUCLEOTIDE SEQUENCE [LARGE SCALE GENOMIC DNA]</scope>
    <source>
        <strain evidence="3">S-27</strain>
    </source>
</reference>
<gene>
    <name evidence="2" type="ORF">KDAU_21040</name>
</gene>
<dbReference type="RefSeq" id="WP_126595889.1">
    <property type="nucleotide sequence ID" value="NZ_BIFQ01000001.1"/>
</dbReference>
<dbReference type="EMBL" id="BIFQ01000001">
    <property type="protein sequence ID" value="GCE04775.1"/>
    <property type="molecule type" value="Genomic_DNA"/>
</dbReference>
<sequence length="64" mass="7364">MRMNLRQFMVFVCDVMVCVWMFSAFMQQTPTPGAWAILSFCAFLVLIGIGIYLFANFMIEAILD</sequence>
<keyword evidence="1" id="KW-1133">Transmembrane helix</keyword>
<organism evidence="2 3">
    <name type="scientific">Dictyobacter aurantiacus</name>
    <dbReference type="NCBI Taxonomy" id="1936993"/>
    <lineage>
        <taxon>Bacteria</taxon>
        <taxon>Bacillati</taxon>
        <taxon>Chloroflexota</taxon>
        <taxon>Ktedonobacteria</taxon>
        <taxon>Ktedonobacterales</taxon>
        <taxon>Dictyobacteraceae</taxon>
        <taxon>Dictyobacter</taxon>
    </lineage>
</organism>
<keyword evidence="1" id="KW-0472">Membrane</keyword>
<dbReference type="Proteomes" id="UP000287224">
    <property type="component" value="Unassembled WGS sequence"/>
</dbReference>
<proteinExistence type="predicted"/>
<protein>
    <submittedName>
        <fullName evidence="2">Uncharacterized protein</fullName>
    </submittedName>
</protein>
<evidence type="ECO:0000313" key="3">
    <source>
        <dbReference type="Proteomes" id="UP000287224"/>
    </source>
</evidence>
<name>A0A401ZD50_9CHLR</name>
<evidence type="ECO:0000256" key="1">
    <source>
        <dbReference type="SAM" id="Phobius"/>
    </source>
</evidence>
<comment type="caution">
    <text evidence="2">The sequence shown here is derived from an EMBL/GenBank/DDBJ whole genome shotgun (WGS) entry which is preliminary data.</text>
</comment>